<feature type="domain" description="Glucose-methanol-choline oxidoreductase C-terminal" evidence="17">
    <location>
        <begin position="639"/>
        <end position="764"/>
    </location>
</feature>
<dbReference type="Proteomes" id="UP001604277">
    <property type="component" value="Unassembled WGS sequence"/>
</dbReference>
<sequence>MVKIGSFEEGKNVGSRSFSAGQMEALIALCDTLLPSIDVSQLPVDDISAVKFYQTSASMAGTPNPVSVLLKEKLQHPKIYLSRLALWALSTWIGTFIVCGRLSLSSHFPYFQKFSQISLQKREQILLSWSRSYISLLRLLFAAAKLFTLLTFFTQVNEKEENISWKAIGYCGPDPNFKKQKPNPKRVEKIENKSSSENQEHEKRLNPNLESPHHPCPGALMEEENQEHEDSSKDGLFEPIYRGIIKLNQPKKIIFDKLEKLGFPVSIPQSKNPKMKSFNPSFVIKCDAVVVGSGSGGGVVAGVLAKAGYKVLVLEKGSYFSRKDLTLLEGQAMDQMYLGHGILATENMDILMLAGSTVGGGSTINWSASFRTPAHIMKEWSENYSIKLFESKLYQEALDVVCQKMGVQSEFGEEGFNSMILRKGCHKLGLPVENVPRNSPSDHYCGWCCLGCKDGKKKGTTETWLKDLVDSGNGAILPECEAIQVIHKRKDKITGRSNAVGVAFEFQHQGVKEIGFVESEVTVIACGALCTPALLKKSGLKNPNIDTPSSDVIWPEADKKSYEGGIMTAMSKLTVSPEDSGFNTVIQTPALHPGMFAALFPWSSGLEFKTKMRNFSRTTHIFALARDKGSGIVTSPSSISYKLDNADEENLKKGLERVLRILAAAGAEEIGTHHCHGRTLKVKEVSHEEFEKFVKEESSRPIKNLSTPICSAHQMGSCRMGVDSRSSAVDTKAETWEVEGLFVADSSVFPTALGVNPMVTIQAISYCTAQSVLEVLERKKCI</sequence>
<gene>
    <name evidence="18" type="ORF">Fot_13619</name>
</gene>
<evidence type="ECO:0000256" key="4">
    <source>
        <dbReference type="ARBA" id="ARBA00010790"/>
    </source>
</evidence>
<evidence type="ECO:0000313" key="19">
    <source>
        <dbReference type="Proteomes" id="UP001604277"/>
    </source>
</evidence>
<dbReference type="Pfam" id="PF05199">
    <property type="entry name" value="GMC_oxred_C"/>
    <property type="match status" value="1"/>
</dbReference>
<comment type="caution">
    <text evidence="18">The sequence shown here is derived from an EMBL/GenBank/DDBJ whole genome shotgun (WGS) entry which is preliminary data.</text>
</comment>
<evidence type="ECO:0000256" key="1">
    <source>
        <dbReference type="ARBA" id="ARBA00000920"/>
    </source>
</evidence>
<evidence type="ECO:0000256" key="11">
    <source>
        <dbReference type="ARBA" id="ARBA00023136"/>
    </source>
</evidence>
<keyword evidence="9" id="KW-1133">Transmembrane helix</keyword>
<comment type="function">
    <text evidence="2 12">Long-chain fatty alcohol oxidase involved in the omega-oxidation pathway of lipid degradation.</text>
</comment>
<reference evidence="19" key="1">
    <citation type="submission" date="2024-07" db="EMBL/GenBank/DDBJ databases">
        <title>Two chromosome-level genome assemblies of Korean endemic species Abeliophyllum distichum and Forsythia ovata (Oleaceae).</title>
        <authorList>
            <person name="Jang H."/>
        </authorList>
    </citation>
    <scope>NUCLEOTIDE SEQUENCE [LARGE SCALE GENOMIC DNA]</scope>
</reference>
<dbReference type="GO" id="GO:0046577">
    <property type="term" value="F:long-chain-alcohol oxidase activity"/>
    <property type="evidence" value="ECO:0007669"/>
    <property type="project" value="UniProtKB-EC"/>
</dbReference>
<protein>
    <recommendedName>
        <fullName evidence="5 12">Long-chain-alcohol oxidase</fullName>
        <ecNumber evidence="5 12">1.1.3.20</ecNumber>
    </recommendedName>
</protein>
<evidence type="ECO:0000256" key="8">
    <source>
        <dbReference type="ARBA" id="ARBA00022827"/>
    </source>
</evidence>
<comment type="catalytic activity">
    <reaction evidence="1 12">
        <text>a long-chain primary fatty alcohol + O2 = a long-chain fatty aldehyde + H2O2</text>
        <dbReference type="Rhea" id="RHEA:22756"/>
        <dbReference type="ChEBI" id="CHEBI:15379"/>
        <dbReference type="ChEBI" id="CHEBI:16240"/>
        <dbReference type="ChEBI" id="CHEBI:17176"/>
        <dbReference type="ChEBI" id="CHEBI:77396"/>
        <dbReference type="EC" id="1.1.3.20"/>
    </reaction>
</comment>
<dbReference type="PIRSF" id="PIRSF028937">
    <property type="entry name" value="Lg_Ch_AO"/>
    <property type="match status" value="1"/>
</dbReference>
<keyword evidence="11 12" id="KW-0472">Membrane</keyword>
<evidence type="ECO:0000256" key="15">
    <source>
        <dbReference type="SAM" id="MobiDB-lite"/>
    </source>
</evidence>
<name>A0ABD1W4F2_9LAMI</name>
<dbReference type="Gene3D" id="3.50.50.60">
    <property type="entry name" value="FAD/NAD(P)-binding domain"/>
    <property type="match status" value="2"/>
</dbReference>
<dbReference type="PANTHER" id="PTHR46056:SF4">
    <property type="entry name" value="LONG-CHAIN-ALCOHOL OXIDASE FAO4A"/>
    <property type="match status" value="1"/>
</dbReference>
<evidence type="ECO:0000256" key="5">
    <source>
        <dbReference type="ARBA" id="ARBA00013125"/>
    </source>
</evidence>
<evidence type="ECO:0000259" key="17">
    <source>
        <dbReference type="Pfam" id="PF05199"/>
    </source>
</evidence>
<feature type="binding site" evidence="14">
    <location>
        <begin position="286"/>
        <end position="301"/>
    </location>
    <ligand>
        <name>FAD</name>
        <dbReference type="ChEBI" id="CHEBI:57692"/>
    </ligand>
</feature>
<organism evidence="18 19">
    <name type="scientific">Forsythia ovata</name>
    <dbReference type="NCBI Taxonomy" id="205694"/>
    <lineage>
        <taxon>Eukaryota</taxon>
        <taxon>Viridiplantae</taxon>
        <taxon>Streptophyta</taxon>
        <taxon>Embryophyta</taxon>
        <taxon>Tracheophyta</taxon>
        <taxon>Spermatophyta</taxon>
        <taxon>Magnoliopsida</taxon>
        <taxon>eudicotyledons</taxon>
        <taxon>Gunneridae</taxon>
        <taxon>Pentapetalae</taxon>
        <taxon>asterids</taxon>
        <taxon>lamiids</taxon>
        <taxon>Lamiales</taxon>
        <taxon>Oleaceae</taxon>
        <taxon>Forsythieae</taxon>
        <taxon>Forsythia</taxon>
    </lineage>
</organism>
<dbReference type="InterPro" id="IPR012400">
    <property type="entry name" value="Long_Oxdase"/>
</dbReference>
<evidence type="ECO:0000259" key="16">
    <source>
        <dbReference type="Pfam" id="PF00732"/>
    </source>
</evidence>
<dbReference type="AlphaFoldDB" id="A0ABD1W4F2"/>
<evidence type="ECO:0000256" key="9">
    <source>
        <dbReference type="ARBA" id="ARBA00022989"/>
    </source>
</evidence>
<evidence type="ECO:0000256" key="12">
    <source>
        <dbReference type="PIRNR" id="PIRNR028937"/>
    </source>
</evidence>
<feature type="region of interest" description="Disordered" evidence="15">
    <location>
        <begin position="176"/>
        <end position="233"/>
    </location>
</feature>
<keyword evidence="8 14" id="KW-0274">FAD</keyword>
<dbReference type="GO" id="GO:0016020">
    <property type="term" value="C:membrane"/>
    <property type="evidence" value="ECO:0007669"/>
    <property type="project" value="UniProtKB-SubCell"/>
</dbReference>
<evidence type="ECO:0000256" key="6">
    <source>
        <dbReference type="ARBA" id="ARBA00022630"/>
    </source>
</evidence>
<keyword evidence="7" id="KW-0812">Transmembrane</keyword>
<dbReference type="PANTHER" id="PTHR46056">
    <property type="entry name" value="LONG-CHAIN-ALCOHOL OXIDASE"/>
    <property type="match status" value="1"/>
</dbReference>
<comment type="subcellular location">
    <subcellularLocation>
        <location evidence="3 12">Membrane</location>
    </subcellularLocation>
</comment>
<evidence type="ECO:0000256" key="14">
    <source>
        <dbReference type="PIRSR" id="PIRSR028937-2"/>
    </source>
</evidence>
<dbReference type="InterPro" id="IPR007867">
    <property type="entry name" value="GMC_OxRtase_C"/>
</dbReference>
<evidence type="ECO:0000313" key="18">
    <source>
        <dbReference type="EMBL" id="KAL2544386.1"/>
    </source>
</evidence>
<dbReference type="EMBL" id="JBFOLJ010000004">
    <property type="protein sequence ID" value="KAL2544386.1"/>
    <property type="molecule type" value="Genomic_DNA"/>
</dbReference>
<comment type="similarity">
    <text evidence="4 12">Belongs to the GMC oxidoreductase family.</text>
</comment>
<keyword evidence="6" id="KW-0285">Flavoprotein</keyword>
<evidence type="ECO:0000256" key="13">
    <source>
        <dbReference type="PIRSR" id="PIRSR028937-1"/>
    </source>
</evidence>
<evidence type="ECO:0000256" key="10">
    <source>
        <dbReference type="ARBA" id="ARBA00023002"/>
    </source>
</evidence>
<accession>A0ABD1W4F2</accession>
<evidence type="ECO:0000256" key="3">
    <source>
        <dbReference type="ARBA" id="ARBA00004370"/>
    </source>
</evidence>
<proteinExistence type="inferred from homology"/>
<dbReference type="InterPro" id="IPR036188">
    <property type="entry name" value="FAD/NAD-bd_sf"/>
</dbReference>
<feature type="compositionally biased region" description="Basic and acidic residues" evidence="15">
    <location>
        <begin position="185"/>
        <end position="205"/>
    </location>
</feature>
<keyword evidence="10 12" id="KW-0560">Oxidoreductase</keyword>
<evidence type="ECO:0000256" key="2">
    <source>
        <dbReference type="ARBA" id="ARBA00003842"/>
    </source>
</evidence>
<feature type="active site" description="Proton acceptor" evidence="13">
    <location>
        <position position="713"/>
    </location>
</feature>
<evidence type="ECO:0000256" key="7">
    <source>
        <dbReference type="ARBA" id="ARBA00022692"/>
    </source>
</evidence>
<dbReference type="Pfam" id="PF00732">
    <property type="entry name" value="GMC_oxred_N"/>
    <property type="match status" value="1"/>
</dbReference>
<feature type="domain" description="Glucose-methanol-choline oxidoreductase N-terminal" evidence="16">
    <location>
        <begin position="333"/>
        <end position="545"/>
    </location>
</feature>
<dbReference type="InterPro" id="IPR000172">
    <property type="entry name" value="GMC_OxRdtase_N"/>
</dbReference>
<dbReference type="EC" id="1.1.3.20" evidence="5 12"/>
<dbReference type="SUPFAM" id="SSF51905">
    <property type="entry name" value="FAD/NAD(P)-binding domain"/>
    <property type="match status" value="1"/>
</dbReference>
<keyword evidence="19" id="KW-1185">Reference proteome</keyword>